<evidence type="ECO:0000313" key="2">
    <source>
        <dbReference type="EMBL" id="WAS93746.1"/>
    </source>
</evidence>
<keyword evidence="3" id="KW-1185">Reference proteome</keyword>
<protein>
    <submittedName>
        <fullName evidence="2">Uncharacterized protein</fullName>
    </submittedName>
</protein>
<reference evidence="2" key="1">
    <citation type="submission" date="2022-11" db="EMBL/GenBank/DDBJ databases">
        <title>Minimal conservation of predation-associated metabolite biosynthetic gene clusters underscores biosynthetic potential of Myxococcota including descriptions for ten novel species: Archangium lansinium sp. nov., Myxococcus landrumus sp. nov., Nannocystis bai.</title>
        <authorList>
            <person name="Ahearne A."/>
            <person name="Stevens C."/>
            <person name="Dowd S."/>
        </authorList>
    </citation>
    <scope>NUCLEOTIDE SEQUENCE</scope>
    <source>
        <strain evidence="2">Fl3</strain>
    </source>
</reference>
<feature type="region of interest" description="Disordered" evidence="1">
    <location>
        <begin position="1"/>
        <end position="31"/>
    </location>
</feature>
<accession>A0ABY7H3A5</accession>
<sequence length="76" mass="7716">MAGGAAAATVRANKSNKAELTTRARGDEAAGAAGSAGRAMCLIEHGRTDSTAKTSMPGFGCRHEQTKDGRIAVRAL</sequence>
<proteinExistence type="predicted"/>
<dbReference type="EMBL" id="CP114040">
    <property type="protein sequence ID" value="WAS93746.1"/>
    <property type="molecule type" value="Genomic_DNA"/>
</dbReference>
<organism evidence="2 3">
    <name type="scientific">Nannocystis punicea</name>
    <dbReference type="NCBI Taxonomy" id="2995304"/>
    <lineage>
        <taxon>Bacteria</taxon>
        <taxon>Pseudomonadati</taxon>
        <taxon>Myxococcota</taxon>
        <taxon>Polyangia</taxon>
        <taxon>Nannocystales</taxon>
        <taxon>Nannocystaceae</taxon>
        <taxon>Nannocystis</taxon>
    </lineage>
</organism>
<evidence type="ECO:0000256" key="1">
    <source>
        <dbReference type="SAM" id="MobiDB-lite"/>
    </source>
</evidence>
<evidence type="ECO:0000313" key="3">
    <source>
        <dbReference type="Proteomes" id="UP001164459"/>
    </source>
</evidence>
<dbReference type="RefSeq" id="WP_269036092.1">
    <property type="nucleotide sequence ID" value="NZ_CP114040.1"/>
</dbReference>
<name>A0ABY7H3A5_9BACT</name>
<feature type="compositionally biased region" description="Basic and acidic residues" evidence="1">
    <location>
        <begin position="16"/>
        <end position="28"/>
    </location>
</feature>
<dbReference type="Proteomes" id="UP001164459">
    <property type="component" value="Chromosome"/>
</dbReference>
<gene>
    <name evidence="2" type="ORF">O0S08_47035</name>
</gene>